<organism evidence="2 3">
    <name type="scientific">Lophium mytilinum</name>
    <dbReference type="NCBI Taxonomy" id="390894"/>
    <lineage>
        <taxon>Eukaryota</taxon>
        <taxon>Fungi</taxon>
        <taxon>Dikarya</taxon>
        <taxon>Ascomycota</taxon>
        <taxon>Pezizomycotina</taxon>
        <taxon>Dothideomycetes</taxon>
        <taxon>Pleosporomycetidae</taxon>
        <taxon>Mytilinidiales</taxon>
        <taxon>Mytilinidiaceae</taxon>
        <taxon>Lophium</taxon>
    </lineage>
</organism>
<name>A0A6A6Q937_9PEZI</name>
<sequence length="344" mass="39413">MMALPSSLVALPAVQTVTDCADFSLSIVPYLPQLRQLPQLVWQHIADADALRSLYLSTNPAITALAFALFLTPLVLVVSEFNRNYSQVDRLWSFLPAIYNAHYVLWAHMAGLQTEKLDHIMAITILWSIRLTFNYWRKGGYSIGSEDYRWEVLKPILGPTLMFIFNVLFISLAQNLLLFAITTPTYVLLLTPRVTGSEMGTVDNVFSRLMFFLVLVEFFADQQQWKFQQAKKRYQSTAKPASNYSREALDRGFVTSGLWAYSRHPNFAAEQAFWVALYQWSCFKTDVFANWTLVGALGYLLLFQASTWFTERITAKKYPDYQIYQKSVGKFLPGWNTKSGSTFP</sequence>
<protein>
    <submittedName>
        <fullName evidence="2">DUF1295-domain-containing protein</fullName>
    </submittedName>
</protein>
<dbReference type="Pfam" id="PF06966">
    <property type="entry name" value="DUF1295"/>
    <property type="match status" value="1"/>
</dbReference>
<feature type="transmembrane region" description="Helical" evidence="1">
    <location>
        <begin position="61"/>
        <end position="79"/>
    </location>
</feature>
<evidence type="ECO:0000256" key="1">
    <source>
        <dbReference type="SAM" id="Phobius"/>
    </source>
</evidence>
<dbReference type="GO" id="GO:0016020">
    <property type="term" value="C:membrane"/>
    <property type="evidence" value="ECO:0007669"/>
    <property type="project" value="TreeGrafter"/>
</dbReference>
<keyword evidence="1" id="KW-0812">Transmembrane</keyword>
<evidence type="ECO:0000313" key="2">
    <source>
        <dbReference type="EMBL" id="KAF2488772.1"/>
    </source>
</evidence>
<dbReference type="EMBL" id="MU004200">
    <property type="protein sequence ID" value="KAF2488772.1"/>
    <property type="molecule type" value="Genomic_DNA"/>
</dbReference>
<dbReference type="AlphaFoldDB" id="A0A6A6Q937"/>
<keyword evidence="1" id="KW-0472">Membrane</keyword>
<dbReference type="Gene3D" id="1.20.120.1630">
    <property type="match status" value="1"/>
</dbReference>
<dbReference type="PANTHER" id="PTHR32251">
    <property type="entry name" value="3-OXO-5-ALPHA-STEROID 4-DEHYDROGENASE"/>
    <property type="match status" value="1"/>
</dbReference>
<dbReference type="OrthoDB" id="201504at2759"/>
<keyword evidence="1" id="KW-1133">Transmembrane helix</keyword>
<dbReference type="PANTHER" id="PTHR32251:SF23">
    <property type="entry name" value="3-OXO-5-ALPHA-STEROID 4-DEHYDROGENASE (DUF1295)"/>
    <property type="match status" value="1"/>
</dbReference>
<keyword evidence="3" id="KW-1185">Reference proteome</keyword>
<evidence type="ECO:0000313" key="3">
    <source>
        <dbReference type="Proteomes" id="UP000799750"/>
    </source>
</evidence>
<dbReference type="InterPro" id="IPR010721">
    <property type="entry name" value="UstE-like"/>
</dbReference>
<feature type="transmembrane region" description="Helical" evidence="1">
    <location>
        <begin position="91"/>
        <end position="111"/>
    </location>
</feature>
<accession>A0A6A6Q937</accession>
<dbReference type="Proteomes" id="UP000799750">
    <property type="component" value="Unassembled WGS sequence"/>
</dbReference>
<feature type="transmembrane region" description="Helical" evidence="1">
    <location>
        <begin position="156"/>
        <end position="181"/>
    </location>
</feature>
<proteinExistence type="predicted"/>
<reference evidence="2" key="1">
    <citation type="journal article" date="2020" name="Stud. Mycol.">
        <title>101 Dothideomycetes genomes: a test case for predicting lifestyles and emergence of pathogens.</title>
        <authorList>
            <person name="Haridas S."/>
            <person name="Albert R."/>
            <person name="Binder M."/>
            <person name="Bloem J."/>
            <person name="Labutti K."/>
            <person name="Salamov A."/>
            <person name="Andreopoulos B."/>
            <person name="Baker S."/>
            <person name="Barry K."/>
            <person name="Bills G."/>
            <person name="Bluhm B."/>
            <person name="Cannon C."/>
            <person name="Castanera R."/>
            <person name="Culley D."/>
            <person name="Daum C."/>
            <person name="Ezra D."/>
            <person name="Gonzalez J."/>
            <person name="Henrissat B."/>
            <person name="Kuo A."/>
            <person name="Liang C."/>
            <person name="Lipzen A."/>
            <person name="Lutzoni F."/>
            <person name="Magnuson J."/>
            <person name="Mondo S."/>
            <person name="Nolan M."/>
            <person name="Ohm R."/>
            <person name="Pangilinan J."/>
            <person name="Park H.-J."/>
            <person name="Ramirez L."/>
            <person name="Alfaro M."/>
            <person name="Sun H."/>
            <person name="Tritt A."/>
            <person name="Yoshinaga Y."/>
            <person name="Zwiers L.-H."/>
            <person name="Turgeon B."/>
            <person name="Goodwin S."/>
            <person name="Spatafora J."/>
            <person name="Crous P."/>
            <person name="Grigoriev I."/>
        </authorList>
    </citation>
    <scope>NUCLEOTIDE SEQUENCE</scope>
    <source>
        <strain evidence="2">CBS 269.34</strain>
    </source>
</reference>
<gene>
    <name evidence="2" type="ORF">BU16DRAFT_531836</name>
</gene>